<accession>A0AAV9ZBH9</accession>
<keyword evidence="3" id="KW-1185">Reference proteome</keyword>
<organism evidence="2 3">
    <name type="scientific">Favolaschia claudopus</name>
    <dbReference type="NCBI Taxonomy" id="2862362"/>
    <lineage>
        <taxon>Eukaryota</taxon>
        <taxon>Fungi</taxon>
        <taxon>Dikarya</taxon>
        <taxon>Basidiomycota</taxon>
        <taxon>Agaricomycotina</taxon>
        <taxon>Agaricomycetes</taxon>
        <taxon>Agaricomycetidae</taxon>
        <taxon>Agaricales</taxon>
        <taxon>Marasmiineae</taxon>
        <taxon>Mycenaceae</taxon>
        <taxon>Favolaschia</taxon>
    </lineage>
</organism>
<dbReference type="AlphaFoldDB" id="A0AAV9ZBH9"/>
<feature type="non-terminal residue" evidence="2">
    <location>
        <position position="1"/>
    </location>
</feature>
<reference evidence="2 3" key="1">
    <citation type="journal article" date="2024" name="J Genomics">
        <title>Draft genome sequencing and assembly of Favolaschia claudopus CIRM-BRFM 2984 isolated from oak limbs.</title>
        <authorList>
            <person name="Navarro D."/>
            <person name="Drula E."/>
            <person name="Chaduli D."/>
            <person name="Cazenave R."/>
            <person name="Ahrendt S."/>
            <person name="Wang J."/>
            <person name="Lipzen A."/>
            <person name="Daum C."/>
            <person name="Barry K."/>
            <person name="Grigoriev I.V."/>
            <person name="Favel A."/>
            <person name="Rosso M.N."/>
            <person name="Martin F."/>
        </authorList>
    </citation>
    <scope>NUCLEOTIDE SEQUENCE [LARGE SCALE GENOMIC DNA]</scope>
    <source>
        <strain evidence="2 3">CIRM-BRFM 2984</strain>
    </source>
</reference>
<dbReference type="EMBL" id="JAWWNJ010000167">
    <property type="protein sequence ID" value="KAK6977546.1"/>
    <property type="molecule type" value="Genomic_DNA"/>
</dbReference>
<dbReference type="PANTHER" id="PTHR46791:SF5">
    <property type="entry name" value="CLR5 DOMAIN-CONTAINING PROTEIN-RELATED"/>
    <property type="match status" value="1"/>
</dbReference>
<dbReference type="Pfam" id="PF24764">
    <property type="entry name" value="rva_4"/>
    <property type="match status" value="1"/>
</dbReference>
<dbReference type="PANTHER" id="PTHR46791">
    <property type="entry name" value="EXPRESSED PROTEIN"/>
    <property type="match status" value="1"/>
</dbReference>
<proteinExistence type="predicted"/>
<dbReference type="InterPro" id="IPR058913">
    <property type="entry name" value="Integrase_dom_put"/>
</dbReference>
<name>A0AAV9ZBH9_9AGAR</name>
<gene>
    <name evidence="2" type="ORF">R3P38DRAFT_2581478</name>
</gene>
<feature type="domain" description="Integrase core" evidence="1">
    <location>
        <begin position="2"/>
        <end position="141"/>
    </location>
</feature>
<comment type="caution">
    <text evidence="2">The sequence shown here is derived from an EMBL/GenBank/DDBJ whole genome shotgun (WGS) entry which is preliminary data.</text>
</comment>
<evidence type="ECO:0000313" key="2">
    <source>
        <dbReference type="EMBL" id="KAK6977546.1"/>
    </source>
</evidence>
<protein>
    <recommendedName>
        <fullName evidence="1">Integrase core domain-containing protein</fullName>
    </recommendedName>
</protein>
<evidence type="ECO:0000259" key="1">
    <source>
        <dbReference type="Pfam" id="PF24764"/>
    </source>
</evidence>
<evidence type="ECO:0000313" key="3">
    <source>
        <dbReference type="Proteomes" id="UP001362999"/>
    </source>
</evidence>
<sequence>NSNNRASTVLEVFLAAVEEFGTPSRVRGDRGGENVQVSVWMIVHRGPNRASFMWGSSTHNTRIERMWVEVGTQFARQWRAFFTRLEDLHQLDRHNPGHLWLLHKLFLESINDDCRQFKAYWNAHPLSGRTGNDKSPADIRFIAELDKGIYPDPMEGVHPDTINRYYGVEGEELVRLPGQTGAGHVEEEDWVDEQVEEEEDWADDHEGLVAAVAEDIAHNIRHPAIKVARHANPFQQPSTEQAFLTALQDIVHRGIVPEGYGVLQKEWEDGSYPAWEAINPVIGPLSGYA</sequence>
<dbReference type="Proteomes" id="UP001362999">
    <property type="component" value="Unassembled WGS sequence"/>
</dbReference>